<dbReference type="EMBL" id="JAUHTC010000095">
    <property type="protein sequence ID" value="MDN4521849.1"/>
    <property type="molecule type" value="Genomic_DNA"/>
</dbReference>
<name>A0ABT8HM89_MYCAO</name>
<proteinExistence type="predicted"/>
<evidence type="ECO:0000256" key="2">
    <source>
        <dbReference type="ARBA" id="ARBA00022475"/>
    </source>
</evidence>
<dbReference type="Proteomes" id="UP001172687">
    <property type="component" value="Unassembled WGS sequence"/>
</dbReference>
<evidence type="ECO:0000256" key="7">
    <source>
        <dbReference type="SAM" id="Phobius"/>
    </source>
</evidence>
<feature type="domain" description="RDD" evidence="8">
    <location>
        <begin position="23"/>
        <end position="145"/>
    </location>
</feature>
<organism evidence="9 10">
    <name type="scientific">Mycolicibacterium austroafricanum</name>
    <name type="common">Mycobacterium austroafricanum</name>
    <dbReference type="NCBI Taxonomy" id="39687"/>
    <lineage>
        <taxon>Bacteria</taxon>
        <taxon>Bacillati</taxon>
        <taxon>Actinomycetota</taxon>
        <taxon>Actinomycetes</taxon>
        <taxon>Mycobacteriales</taxon>
        <taxon>Mycobacteriaceae</taxon>
        <taxon>Mycolicibacterium</taxon>
    </lineage>
</organism>
<keyword evidence="10" id="KW-1185">Reference proteome</keyword>
<dbReference type="InterPro" id="IPR010432">
    <property type="entry name" value="RDD"/>
</dbReference>
<keyword evidence="3 7" id="KW-0812">Transmembrane</keyword>
<feature type="transmembrane region" description="Helical" evidence="7">
    <location>
        <begin position="31"/>
        <end position="53"/>
    </location>
</feature>
<feature type="region of interest" description="Disordered" evidence="6">
    <location>
        <begin position="1"/>
        <end position="23"/>
    </location>
</feature>
<evidence type="ECO:0000256" key="1">
    <source>
        <dbReference type="ARBA" id="ARBA00004651"/>
    </source>
</evidence>
<reference evidence="9" key="1">
    <citation type="submission" date="2023-07" db="EMBL/GenBank/DDBJ databases">
        <title>Degradation of tert-butanol by M. austroafricanum TBA100.</title>
        <authorList>
            <person name="Helbich S."/>
            <person name="Vainshtein Y."/>
        </authorList>
    </citation>
    <scope>NUCLEOTIDE SEQUENCE</scope>
    <source>
        <strain evidence="9">TBA100</strain>
    </source>
</reference>
<evidence type="ECO:0000313" key="9">
    <source>
        <dbReference type="EMBL" id="MDN4521849.1"/>
    </source>
</evidence>
<evidence type="ECO:0000259" key="8">
    <source>
        <dbReference type="Pfam" id="PF06271"/>
    </source>
</evidence>
<evidence type="ECO:0000313" key="10">
    <source>
        <dbReference type="Proteomes" id="UP001172687"/>
    </source>
</evidence>
<accession>A0ABT8HM89</accession>
<feature type="transmembrane region" description="Helical" evidence="7">
    <location>
        <begin position="166"/>
        <end position="188"/>
    </location>
</feature>
<gene>
    <name evidence="9" type="ORF">QYF68_29100</name>
</gene>
<dbReference type="PANTHER" id="PTHR36115">
    <property type="entry name" value="PROLINE-RICH ANTIGEN HOMOLOG-RELATED"/>
    <property type="match status" value="1"/>
</dbReference>
<comment type="subcellular location">
    <subcellularLocation>
        <location evidence="1">Cell membrane</location>
        <topology evidence="1">Multi-pass membrane protein</topology>
    </subcellularLocation>
</comment>
<evidence type="ECO:0000256" key="3">
    <source>
        <dbReference type="ARBA" id="ARBA00022692"/>
    </source>
</evidence>
<feature type="transmembrane region" description="Helical" evidence="7">
    <location>
        <begin position="59"/>
        <end position="80"/>
    </location>
</feature>
<comment type="caution">
    <text evidence="9">The sequence shown here is derived from an EMBL/GenBank/DDBJ whole genome shotgun (WGS) entry which is preliminary data.</text>
</comment>
<sequence>MTVVDAEAPTTGDSARPDPTRSPTWAARGGALALDILPGAALLATAALVALSVPLRSTFWWVCVSIGAVAALSTAFNRLVLPAITGQSLGRAVFGITIVRRDGAAVGAWWLLLRDVAHLLDTAAVFVGWLWPLWDPRRRTFADVLLRTESRPLQPRWPQTQLRRSTAAVVLSVAALCVGGAAISYFGVHHHDRSIAEVRRQIAEQGPRMVEQILSYHPETMQGDFDRARSLVTDNYQQQLIAQQEAVKKAGAVRNEYWTTNSSVLSATSGRATMLVFLQGQRGAPPEQRYITASVRATFVKSGSAGWRVDDVAVVTKPQPAAEGP</sequence>
<protein>
    <submittedName>
        <fullName evidence="9">RDD family protein</fullName>
    </submittedName>
</protein>
<dbReference type="PANTHER" id="PTHR36115:SF6">
    <property type="entry name" value="PROLINE-RICH ANTIGEN HOMOLOG"/>
    <property type="match status" value="1"/>
</dbReference>
<dbReference type="Pfam" id="PF06271">
    <property type="entry name" value="RDD"/>
    <property type="match status" value="1"/>
</dbReference>
<evidence type="ECO:0000256" key="4">
    <source>
        <dbReference type="ARBA" id="ARBA00022989"/>
    </source>
</evidence>
<dbReference type="RefSeq" id="WP_235881468.1">
    <property type="nucleotide sequence ID" value="NZ_JAUHTC010000095.1"/>
</dbReference>
<keyword evidence="2" id="KW-1003">Cell membrane</keyword>
<evidence type="ECO:0000256" key="5">
    <source>
        <dbReference type="ARBA" id="ARBA00023136"/>
    </source>
</evidence>
<evidence type="ECO:0000256" key="6">
    <source>
        <dbReference type="SAM" id="MobiDB-lite"/>
    </source>
</evidence>
<keyword evidence="5 7" id="KW-0472">Membrane</keyword>
<keyword evidence="4 7" id="KW-1133">Transmembrane helix</keyword>
<dbReference type="InterPro" id="IPR051791">
    <property type="entry name" value="Pra-immunoreactive"/>
</dbReference>